<evidence type="ECO:0000256" key="1">
    <source>
        <dbReference type="ARBA" id="ARBA00023015"/>
    </source>
</evidence>
<dbReference type="PANTHER" id="PTHR16088">
    <property type="entry name" value="YY1 ASSOCIATED PROTEIN-RELATED"/>
    <property type="match status" value="1"/>
</dbReference>
<feature type="region of interest" description="Disordered" evidence="4">
    <location>
        <begin position="493"/>
        <end position="561"/>
    </location>
</feature>
<dbReference type="InterPro" id="IPR001005">
    <property type="entry name" value="SANT/Myb"/>
</dbReference>
<dbReference type="GO" id="GO:0006355">
    <property type="term" value="P:regulation of DNA-templated transcription"/>
    <property type="evidence" value="ECO:0007669"/>
    <property type="project" value="TreeGrafter"/>
</dbReference>
<evidence type="ECO:0000256" key="4">
    <source>
        <dbReference type="SAM" id="MobiDB-lite"/>
    </source>
</evidence>
<dbReference type="OrthoDB" id="2143914at2759"/>
<dbReference type="PROSITE" id="PS50090">
    <property type="entry name" value="MYB_LIKE"/>
    <property type="match status" value="1"/>
</dbReference>
<evidence type="ECO:0000256" key="3">
    <source>
        <dbReference type="ARBA" id="ARBA00023242"/>
    </source>
</evidence>
<feature type="compositionally biased region" description="Acidic residues" evidence="4">
    <location>
        <begin position="509"/>
        <end position="541"/>
    </location>
</feature>
<accession>A0A9W8L3H7</accession>
<dbReference type="Proteomes" id="UP001151516">
    <property type="component" value="Unassembled WGS sequence"/>
</dbReference>
<evidence type="ECO:0000313" key="7">
    <source>
        <dbReference type="Proteomes" id="UP001151516"/>
    </source>
</evidence>
<keyword evidence="7" id="KW-1185">Reference proteome</keyword>
<feature type="region of interest" description="Disordered" evidence="4">
    <location>
        <begin position="244"/>
        <end position="269"/>
    </location>
</feature>
<protein>
    <recommendedName>
        <fullName evidence="5">Myb-like domain-containing protein</fullName>
    </recommendedName>
</protein>
<organism evidence="6 7">
    <name type="scientific">Coemansia spiralis</name>
    <dbReference type="NCBI Taxonomy" id="417178"/>
    <lineage>
        <taxon>Eukaryota</taxon>
        <taxon>Fungi</taxon>
        <taxon>Fungi incertae sedis</taxon>
        <taxon>Zoopagomycota</taxon>
        <taxon>Kickxellomycotina</taxon>
        <taxon>Kickxellomycetes</taxon>
        <taxon>Kickxellales</taxon>
        <taxon>Kickxellaceae</taxon>
        <taxon>Coemansia</taxon>
    </lineage>
</organism>
<name>A0A9W8L3H7_9FUNG</name>
<sequence>MPLLSGRPTKGNPLSGFAKKHGVGYAVGNQVAILSPALLSSSPPSAKQLRQNPYKYYSPPKPVSRTQLKATQPKGRNLMLGTTSKSTANHIASSPVSTTGVAGGNVRTERQAATKWEIAQDKALLGGVRKLRWGGRDGPHRMPDEARDPSRFVEDDWERISREVSLAGARRSARQCRRRWAWLHTHLGSAIMEFVDASPTPQSSAQSTPVVPRETEGAPLHMRNLRLADLPRSSPPIHPVRLRESRVDSTPDVSVQNTPALAPLKEGGAESRWDDPAYCQLLADVVQALSDPQSRAAQVARLFAPEASKAASASIPPASSATPAPIFSSTASSVIPAIPPPVASLGVGPQQLLPQLMMAPPAALSVPPFSDLPAIANLVTSSAMPLFNSDQHSACLSNTPLLLPSATKSPAVTAVADDLAGHVPMDQDLNMYMQFLQSLTSDNIDLGGAWSTLFEDAGVNAAAATVSSVTEPISGLGPMTMSVSDVPMKPVSDTIEKRSESAGSMAPIIEDDDMDDGDFVLDEEDDDDDDEDDDDDAEDTEAASKPASNGLRPLDSTSTAGSKFSMPQAVVAGGGGLSDGAWGLALSELGLGSTSAATSMAPGLSLEFGQVSSELGDDRGLFAPDPLLQQLMQGVVDLGRNTGSTNGIGTGGGDSIIGSQSVWLPNAASDSTMLPQWDATNGFSLATTTTPQPKVSAKAAGKAPDASATSGATKDAAQTGKGVGISRTASQQNKQQAPADLLSTRRGLLKAPRKRHSAIGVGSNSYKKAMLAAERAGPPAPTDVDGLLGSEAGGMDTEMSGLYQDALQEGEELDVQEESLQADNSEFLFLGDQMAQLRAQQLMNFQFVVQAFLIACAELGPHAPRARHWRRQLDQLALWHSLGTRESPTDLVSGEGLARFAQLIESAERCGAGGMTESAGRFAPNPASFFAIPGITAIIPDIYEAVDEIHRAAHVAPESESSGALEVRSLNAAMEFTPRCNCTAVRGFKSAIVLECVFPRLHLLLRNGKRKAEADTDGVMGKRQATPSLPPGTADVAVAGQQAQAPGTKALLAKPVTVSRPTASGGSSHLPTLMPQVVSEILPSCTQADQRAIIDEIRTHMRTFKRDLHRVPRYRRRVYLQGDDGVPRLDWIPVKILPLGFPAAMQCVMAPLLAHCGFQESMLPQIVMVRKPKNRIHFLESEDALLLLGLRMFGIEDLASVRVHLMPCKTASQLRNRMNNLRARRQAPNSIKEFCLRRIAPFTLEEEEILRVGVLVYGDEFRRVNTNQNLLINRPILALSHVWNHVRKKSLMA</sequence>
<gene>
    <name evidence="6" type="ORF">IWW39_004278</name>
</gene>
<keyword evidence="3" id="KW-0539">Nucleus</keyword>
<dbReference type="SMART" id="SM00717">
    <property type="entry name" value="SANT"/>
    <property type="match status" value="3"/>
</dbReference>
<dbReference type="GO" id="GO:0003712">
    <property type="term" value="F:transcription coregulator activity"/>
    <property type="evidence" value="ECO:0007669"/>
    <property type="project" value="TreeGrafter"/>
</dbReference>
<evidence type="ECO:0000259" key="5">
    <source>
        <dbReference type="PROSITE" id="PS50090"/>
    </source>
</evidence>
<evidence type="ECO:0000256" key="2">
    <source>
        <dbReference type="ARBA" id="ARBA00023163"/>
    </source>
</evidence>
<feature type="domain" description="Myb-like" evidence="5">
    <location>
        <begin position="108"/>
        <end position="180"/>
    </location>
</feature>
<feature type="region of interest" description="Disordered" evidence="4">
    <location>
        <begin position="1012"/>
        <end position="1034"/>
    </location>
</feature>
<dbReference type="PANTHER" id="PTHR16088:SF3">
    <property type="entry name" value="GON-4-LIKE PROTEIN"/>
    <property type="match status" value="1"/>
</dbReference>
<dbReference type="EMBL" id="JANBTX010000154">
    <property type="protein sequence ID" value="KAJ2685422.1"/>
    <property type="molecule type" value="Genomic_DNA"/>
</dbReference>
<feature type="compositionally biased region" description="Low complexity" evidence="4">
    <location>
        <begin position="696"/>
        <end position="708"/>
    </location>
</feature>
<feature type="compositionally biased region" description="Polar residues" evidence="4">
    <location>
        <begin position="727"/>
        <end position="736"/>
    </location>
</feature>
<dbReference type="CDD" id="cd00167">
    <property type="entry name" value="SANT"/>
    <property type="match status" value="1"/>
</dbReference>
<dbReference type="InterPro" id="IPR052435">
    <property type="entry name" value="YY1-Transcr_Regul"/>
</dbReference>
<keyword evidence="2" id="KW-0804">Transcription</keyword>
<feature type="region of interest" description="Disordered" evidence="4">
    <location>
        <begin position="687"/>
        <end position="740"/>
    </location>
</feature>
<proteinExistence type="predicted"/>
<dbReference type="GO" id="GO:0005634">
    <property type="term" value="C:nucleus"/>
    <property type="evidence" value="ECO:0007669"/>
    <property type="project" value="TreeGrafter"/>
</dbReference>
<comment type="caution">
    <text evidence="6">The sequence shown here is derived from an EMBL/GenBank/DDBJ whole genome shotgun (WGS) entry which is preliminary data.</text>
</comment>
<keyword evidence="1" id="KW-0805">Transcription regulation</keyword>
<evidence type="ECO:0000313" key="6">
    <source>
        <dbReference type="EMBL" id="KAJ2685422.1"/>
    </source>
</evidence>
<reference evidence="6" key="1">
    <citation type="submission" date="2022-07" db="EMBL/GenBank/DDBJ databases">
        <title>Phylogenomic reconstructions and comparative analyses of Kickxellomycotina fungi.</title>
        <authorList>
            <person name="Reynolds N.K."/>
            <person name="Stajich J.E."/>
            <person name="Barry K."/>
            <person name="Grigoriev I.V."/>
            <person name="Crous P."/>
            <person name="Smith M.E."/>
        </authorList>
    </citation>
    <scope>NUCLEOTIDE SEQUENCE</scope>
    <source>
        <strain evidence="6">CBS 109367</strain>
    </source>
</reference>